<dbReference type="SMART" id="SM00271">
    <property type="entry name" value="DnaJ"/>
    <property type="match status" value="1"/>
</dbReference>
<keyword evidence="2" id="KW-1133">Transmembrane helix</keyword>
<keyword evidence="2" id="KW-0472">Membrane</keyword>
<gene>
    <name evidence="4" type="ORF">C8J55DRAFT_432155</name>
</gene>
<reference evidence="4" key="2">
    <citation type="journal article" date="2023" name="Proc. Natl. Acad. Sci. U.S.A.">
        <title>A global phylogenomic analysis of the shiitake genus Lentinula.</title>
        <authorList>
            <person name="Sierra-Patev S."/>
            <person name="Min B."/>
            <person name="Naranjo-Ortiz M."/>
            <person name="Looney B."/>
            <person name="Konkel Z."/>
            <person name="Slot J.C."/>
            <person name="Sakamoto Y."/>
            <person name="Steenwyk J.L."/>
            <person name="Rokas A."/>
            <person name="Carro J."/>
            <person name="Camarero S."/>
            <person name="Ferreira P."/>
            <person name="Molpeceres G."/>
            <person name="Ruiz-Duenas F.J."/>
            <person name="Serrano A."/>
            <person name="Henrissat B."/>
            <person name="Drula E."/>
            <person name="Hughes K.W."/>
            <person name="Mata J.L."/>
            <person name="Ishikawa N.K."/>
            <person name="Vargas-Isla R."/>
            <person name="Ushijima S."/>
            <person name="Smith C.A."/>
            <person name="Donoghue J."/>
            <person name="Ahrendt S."/>
            <person name="Andreopoulos W."/>
            <person name="He G."/>
            <person name="LaButti K."/>
            <person name="Lipzen A."/>
            <person name="Ng V."/>
            <person name="Riley R."/>
            <person name="Sandor L."/>
            <person name="Barry K."/>
            <person name="Martinez A.T."/>
            <person name="Xiao Y."/>
            <person name="Gibbons J.G."/>
            <person name="Terashima K."/>
            <person name="Grigoriev I.V."/>
            <person name="Hibbett D."/>
        </authorList>
    </citation>
    <scope>NUCLEOTIDE SEQUENCE</scope>
    <source>
        <strain evidence="4">Sp2 HRB7682 ss15</strain>
    </source>
</reference>
<keyword evidence="2" id="KW-0812">Transmembrane</keyword>
<feature type="domain" description="J" evidence="3">
    <location>
        <begin position="43"/>
        <end position="117"/>
    </location>
</feature>
<evidence type="ECO:0000313" key="4">
    <source>
        <dbReference type="EMBL" id="KAJ4475168.1"/>
    </source>
</evidence>
<dbReference type="Proteomes" id="UP001150238">
    <property type="component" value="Unassembled WGS sequence"/>
</dbReference>
<organism evidence="4 5">
    <name type="scientific">Lentinula lateritia</name>
    <dbReference type="NCBI Taxonomy" id="40482"/>
    <lineage>
        <taxon>Eukaryota</taxon>
        <taxon>Fungi</taxon>
        <taxon>Dikarya</taxon>
        <taxon>Basidiomycota</taxon>
        <taxon>Agaricomycotina</taxon>
        <taxon>Agaricomycetes</taxon>
        <taxon>Agaricomycetidae</taxon>
        <taxon>Agaricales</taxon>
        <taxon>Marasmiineae</taxon>
        <taxon>Omphalotaceae</taxon>
        <taxon>Lentinula</taxon>
    </lineage>
</organism>
<evidence type="ECO:0000256" key="2">
    <source>
        <dbReference type="SAM" id="Phobius"/>
    </source>
</evidence>
<dbReference type="InterPro" id="IPR001623">
    <property type="entry name" value="DnaJ_domain"/>
</dbReference>
<feature type="region of interest" description="Disordered" evidence="1">
    <location>
        <begin position="218"/>
        <end position="237"/>
    </location>
</feature>
<dbReference type="InterPro" id="IPR036869">
    <property type="entry name" value="J_dom_sf"/>
</dbReference>
<evidence type="ECO:0000256" key="1">
    <source>
        <dbReference type="SAM" id="MobiDB-lite"/>
    </source>
</evidence>
<dbReference type="Gene3D" id="1.10.287.110">
    <property type="entry name" value="DnaJ domain"/>
    <property type="match status" value="1"/>
</dbReference>
<evidence type="ECO:0000313" key="5">
    <source>
        <dbReference type="Proteomes" id="UP001150238"/>
    </source>
</evidence>
<protein>
    <recommendedName>
        <fullName evidence="3">J domain-containing protein</fullName>
    </recommendedName>
</protein>
<comment type="caution">
    <text evidence="4">The sequence shown here is derived from an EMBL/GenBank/DDBJ whole genome shotgun (WGS) entry which is preliminary data.</text>
</comment>
<dbReference type="PROSITE" id="PS50076">
    <property type="entry name" value="DNAJ_2"/>
    <property type="match status" value="1"/>
</dbReference>
<name>A0A9W9A5Q8_9AGAR</name>
<evidence type="ECO:0000259" key="3">
    <source>
        <dbReference type="PROSITE" id="PS50076"/>
    </source>
</evidence>
<dbReference type="CDD" id="cd06257">
    <property type="entry name" value="DnaJ"/>
    <property type="match status" value="1"/>
</dbReference>
<feature type="transmembrane region" description="Helical" evidence="2">
    <location>
        <begin position="162"/>
        <end position="182"/>
    </location>
</feature>
<dbReference type="EMBL" id="JANVFS010000022">
    <property type="protein sequence ID" value="KAJ4475168.1"/>
    <property type="molecule type" value="Genomic_DNA"/>
</dbReference>
<dbReference type="SUPFAM" id="SSF46565">
    <property type="entry name" value="Chaperone J-domain"/>
    <property type="match status" value="1"/>
</dbReference>
<accession>A0A9W9A5Q8</accession>
<feature type="compositionally biased region" description="Basic and acidic residues" evidence="1">
    <location>
        <begin position="218"/>
        <end position="230"/>
    </location>
</feature>
<proteinExistence type="predicted"/>
<dbReference type="PRINTS" id="PR00625">
    <property type="entry name" value="JDOMAIN"/>
</dbReference>
<sequence>MHALSLRGWLVSSQIWYSKPSCVRCVSSNSSSGLPFPTQPRPSPYEIFHLPYGCSSQQIKERYYDLVRQYHPDSPYCRQTPASERHARFQAIRAAYDSLRKGDKIGLKNAHLFDEYADEIARRKNIYYKHQQYRNRGPNVAKGYESRYEWNSNADDRWKDHMILGFGIVSIVIGVFPGLILFPRHIRQHNEAVQNLTQARLQATEHGEQRRLEIKNRLKEMGSDIARDPSRSSSSTR</sequence>
<dbReference type="AlphaFoldDB" id="A0A9W9A5Q8"/>
<dbReference type="Pfam" id="PF00226">
    <property type="entry name" value="DnaJ"/>
    <property type="match status" value="1"/>
</dbReference>
<reference evidence="4" key="1">
    <citation type="submission" date="2022-08" db="EMBL/GenBank/DDBJ databases">
        <authorList>
            <consortium name="DOE Joint Genome Institute"/>
            <person name="Min B."/>
            <person name="Riley R."/>
            <person name="Sierra-Patev S."/>
            <person name="Naranjo-Ortiz M."/>
            <person name="Looney B."/>
            <person name="Konkel Z."/>
            <person name="Slot J.C."/>
            <person name="Sakamoto Y."/>
            <person name="Steenwyk J.L."/>
            <person name="Rokas A."/>
            <person name="Carro J."/>
            <person name="Camarero S."/>
            <person name="Ferreira P."/>
            <person name="Molpeceres G."/>
            <person name="Ruiz-Duenas F.J."/>
            <person name="Serrano A."/>
            <person name="Henrissat B."/>
            <person name="Drula E."/>
            <person name="Hughes K.W."/>
            <person name="Mata J.L."/>
            <person name="Ishikawa N.K."/>
            <person name="Vargas-Isla R."/>
            <person name="Ushijima S."/>
            <person name="Smith C.A."/>
            <person name="Ahrendt S."/>
            <person name="Andreopoulos W."/>
            <person name="He G."/>
            <person name="Labutti K."/>
            <person name="Lipzen A."/>
            <person name="Ng V."/>
            <person name="Sandor L."/>
            <person name="Barry K."/>
            <person name="Martinez A.T."/>
            <person name="Xiao Y."/>
            <person name="Gibbons J.G."/>
            <person name="Terashima K."/>
            <person name="Hibbett D.S."/>
            <person name="Grigoriev I.V."/>
        </authorList>
    </citation>
    <scope>NUCLEOTIDE SEQUENCE</scope>
    <source>
        <strain evidence="4">Sp2 HRB7682 ss15</strain>
    </source>
</reference>